<keyword evidence="5 10" id="KW-0995">Kinetochore</keyword>
<dbReference type="Proteomes" id="UP000186922">
    <property type="component" value="Unassembled WGS sequence"/>
</dbReference>
<evidence type="ECO:0000256" key="10">
    <source>
        <dbReference type="RuleBase" id="RU368072"/>
    </source>
</evidence>
<evidence type="ECO:0000256" key="4">
    <source>
        <dbReference type="ARBA" id="ARBA00022776"/>
    </source>
</evidence>
<dbReference type="GO" id="GO:0005634">
    <property type="term" value="C:nucleus"/>
    <property type="evidence" value="ECO:0007669"/>
    <property type="project" value="UniProtKB-SubCell"/>
</dbReference>
<dbReference type="OrthoDB" id="7459479at2759"/>
<keyword evidence="9 10" id="KW-0137">Centromere</keyword>
<feature type="region of interest" description="Disordered" evidence="12">
    <location>
        <begin position="79"/>
        <end position="115"/>
    </location>
</feature>
<dbReference type="InterPro" id="IPR005550">
    <property type="entry name" value="Kinetochore_Ndc80"/>
</dbReference>
<dbReference type="STRING" id="947166.A0A1D1VKG0"/>
<evidence type="ECO:0000259" key="13">
    <source>
        <dbReference type="Pfam" id="PF03801"/>
    </source>
</evidence>
<sequence length="702" mass="78951">MAYRPSNYHPRESNIYRSSSMSTGMNYNPNGAGMQHNHYYGSALDMSVVGNGGHSNRPSLLSSTPLARKLNEAVNTSVIHSTNGNGHYQSSQPSTSQGGYLQDGHMGRPTASISGMSSFADRQSMAPFTSFTQPSAPLQDPRPTDKHDFRKNVAVNLFQFLQGHGFDWQPANCKSAFSEAALNPASRQTFEKVFEFLIKQICGGDYSLDGKKIEVEVMSNASKLGYPFANLLKPNVLKAPNIPNAVPVVCGFLDWLREEAEAWEVLSTSGNREALESGYGSLFHRAEEGMGPNGKNIENVFHNARLTFMAEAYNRAQQNPTGDGIYTEDILDRFKQKLDPCVDTSVDLEGLQAELVERAACIREKTANYESLDKLKARLEATEARIAQAKKKHDEEKSMINRTEHELMKFAADEKQIEQDNQQLSKQMEEVQKQIRRQKISKDEHLEKLAKQEELRAQIRAATEELESMDRMIVKRKQNQQRYCAKLQDSVQILKLGLVQMDDTARLDKLSDYTADQDVTKYMADVKAEVTCVVSRLRSRSDELRVAMQRTRNELADLEKKREPLHANLVKTAETEKTLQLEIETLKNGQDTSEAEKRLEEKKRALLVDQQMANGQLDAAKTGCQKAEHRYEAYAKAQKKIKEALALRKAADVRLRTEHVEKQQSRCKHLEQILAGIENSGNEAGEAVADLQRSMLNAMQGQ</sequence>
<protein>
    <recommendedName>
        <fullName evidence="10">Kinetochore protein NDC80</fullName>
    </recommendedName>
</protein>
<feature type="coiled-coil region" evidence="11">
    <location>
        <begin position="534"/>
        <end position="568"/>
    </location>
</feature>
<evidence type="ECO:0000256" key="8">
    <source>
        <dbReference type="ARBA" id="ARBA00023306"/>
    </source>
</evidence>
<organism evidence="14 15">
    <name type="scientific">Ramazzottius varieornatus</name>
    <name type="common">Water bear</name>
    <name type="synonym">Tardigrade</name>
    <dbReference type="NCBI Taxonomy" id="947166"/>
    <lineage>
        <taxon>Eukaryota</taxon>
        <taxon>Metazoa</taxon>
        <taxon>Ecdysozoa</taxon>
        <taxon>Tardigrada</taxon>
        <taxon>Eutardigrada</taxon>
        <taxon>Parachela</taxon>
        <taxon>Hypsibioidea</taxon>
        <taxon>Ramazzottiidae</taxon>
        <taxon>Ramazzottius</taxon>
    </lineage>
</organism>
<name>A0A1D1VKG0_RAMVA</name>
<evidence type="ECO:0000256" key="1">
    <source>
        <dbReference type="ARBA" id="ARBA00007050"/>
    </source>
</evidence>
<comment type="caution">
    <text evidence="14">The sequence shown here is derived from an EMBL/GenBank/DDBJ whole genome shotgun (WGS) entry which is preliminary data.</text>
</comment>
<dbReference type="InterPro" id="IPR055260">
    <property type="entry name" value="Ndc80_CH"/>
</dbReference>
<reference evidence="14 15" key="1">
    <citation type="journal article" date="2016" name="Nat. Commun.">
        <title>Extremotolerant tardigrade genome and improved radiotolerance of human cultured cells by tardigrade-unique protein.</title>
        <authorList>
            <person name="Hashimoto T."/>
            <person name="Horikawa D.D."/>
            <person name="Saito Y."/>
            <person name="Kuwahara H."/>
            <person name="Kozuka-Hata H."/>
            <person name="Shin-I T."/>
            <person name="Minakuchi Y."/>
            <person name="Ohishi K."/>
            <person name="Motoyama A."/>
            <person name="Aizu T."/>
            <person name="Enomoto A."/>
            <person name="Kondo K."/>
            <person name="Tanaka S."/>
            <person name="Hara Y."/>
            <person name="Koshikawa S."/>
            <person name="Sagara H."/>
            <person name="Miura T."/>
            <person name="Yokobori S."/>
            <person name="Miyagawa K."/>
            <person name="Suzuki Y."/>
            <person name="Kubo T."/>
            <person name="Oyama M."/>
            <person name="Kohara Y."/>
            <person name="Fujiyama A."/>
            <person name="Arakawa K."/>
            <person name="Katayama T."/>
            <person name="Toyoda A."/>
            <person name="Kunieda T."/>
        </authorList>
    </citation>
    <scope>NUCLEOTIDE SEQUENCE [LARGE SCALE GENOMIC DNA]</scope>
    <source>
        <strain evidence="14 15">YOKOZUNA-1</strain>
    </source>
</reference>
<comment type="function">
    <text evidence="10">Acts as a component of the essential kinetochore-associated NDC80 complex, which is required for chromosome segregation and spindle checkpoint activity.</text>
</comment>
<evidence type="ECO:0000256" key="12">
    <source>
        <dbReference type="SAM" id="MobiDB-lite"/>
    </source>
</evidence>
<keyword evidence="3 10" id="KW-0132">Cell division</keyword>
<dbReference type="GO" id="GO:0031262">
    <property type="term" value="C:Ndc80 complex"/>
    <property type="evidence" value="ECO:0007669"/>
    <property type="project" value="UniProtKB-UniRule"/>
</dbReference>
<feature type="compositionally biased region" description="Polar residues" evidence="12">
    <location>
        <begin position="79"/>
        <end position="99"/>
    </location>
</feature>
<dbReference type="InterPro" id="IPR038273">
    <property type="entry name" value="Ndc80_sf"/>
</dbReference>
<evidence type="ECO:0000256" key="11">
    <source>
        <dbReference type="SAM" id="Coils"/>
    </source>
</evidence>
<dbReference type="PANTHER" id="PTHR10643">
    <property type="entry name" value="KINETOCHORE PROTEIN NDC80"/>
    <property type="match status" value="1"/>
</dbReference>
<evidence type="ECO:0000313" key="14">
    <source>
        <dbReference type="EMBL" id="GAV02112.1"/>
    </source>
</evidence>
<proteinExistence type="inferred from homology"/>
<keyword evidence="15" id="KW-1185">Reference proteome</keyword>
<keyword evidence="7 10" id="KW-0539">Nucleus</keyword>
<evidence type="ECO:0000256" key="6">
    <source>
        <dbReference type="ARBA" id="ARBA00023054"/>
    </source>
</evidence>
<evidence type="ECO:0000256" key="9">
    <source>
        <dbReference type="ARBA" id="ARBA00023328"/>
    </source>
</evidence>
<feature type="domain" description="Kinetochore protein Ndc80 CH" evidence="13">
    <location>
        <begin position="121"/>
        <end position="261"/>
    </location>
</feature>
<dbReference type="PANTHER" id="PTHR10643:SF2">
    <property type="entry name" value="KINETOCHORE PROTEIN NDC80 HOMOLOG"/>
    <property type="match status" value="1"/>
</dbReference>
<dbReference type="GO" id="GO:0051315">
    <property type="term" value="P:attachment of mitotic spindle microtubules to kinetochore"/>
    <property type="evidence" value="ECO:0007669"/>
    <property type="project" value="UniProtKB-UniRule"/>
</dbReference>
<keyword evidence="6 11" id="KW-0175">Coiled coil</keyword>
<keyword evidence="2 10" id="KW-0158">Chromosome</keyword>
<evidence type="ECO:0000256" key="3">
    <source>
        <dbReference type="ARBA" id="ARBA00022618"/>
    </source>
</evidence>
<dbReference type="Gene3D" id="1.10.418.30">
    <property type="entry name" value="Ncd80 complex, Ncd80 subunit"/>
    <property type="match status" value="1"/>
</dbReference>
<comment type="similarity">
    <text evidence="1 10">Belongs to the NDC80/HEC1 family.</text>
</comment>
<dbReference type="AlphaFoldDB" id="A0A1D1VKG0"/>
<evidence type="ECO:0000256" key="5">
    <source>
        <dbReference type="ARBA" id="ARBA00022838"/>
    </source>
</evidence>
<keyword evidence="8 10" id="KW-0131">Cell cycle</keyword>
<comment type="subunit">
    <text evidence="10">Component of the NDC80 complex.</text>
</comment>
<evidence type="ECO:0000256" key="7">
    <source>
        <dbReference type="ARBA" id="ARBA00023242"/>
    </source>
</evidence>
<dbReference type="GO" id="GO:0051301">
    <property type="term" value="P:cell division"/>
    <property type="evidence" value="ECO:0007669"/>
    <property type="project" value="UniProtKB-UniRule"/>
</dbReference>
<dbReference type="EMBL" id="BDGG01000008">
    <property type="protein sequence ID" value="GAV02112.1"/>
    <property type="molecule type" value="Genomic_DNA"/>
</dbReference>
<keyword evidence="4 10" id="KW-0498">Mitosis</keyword>
<evidence type="ECO:0000313" key="15">
    <source>
        <dbReference type="Proteomes" id="UP000186922"/>
    </source>
</evidence>
<comment type="subcellular location">
    <subcellularLocation>
        <location evidence="10">Chromosome</location>
        <location evidence="10">Centromere</location>
        <location evidence="10">Kinetochore</location>
    </subcellularLocation>
    <subcellularLocation>
        <location evidence="10">Nucleus</location>
    </subcellularLocation>
</comment>
<gene>
    <name evidence="14" type="primary">RvY_12715-1</name>
    <name evidence="14" type="synonym">RvY_12715.1</name>
    <name evidence="14" type="ORF">RvY_12715</name>
</gene>
<evidence type="ECO:0000256" key="2">
    <source>
        <dbReference type="ARBA" id="ARBA00022454"/>
    </source>
</evidence>
<accession>A0A1D1VKG0</accession>
<feature type="coiled-coil region" evidence="11">
    <location>
        <begin position="362"/>
        <end position="472"/>
    </location>
</feature>
<dbReference type="Pfam" id="PF03801">
    <property type="entry name" value="Ndc80_HEC"/>
    <property type="match status" value="1"/>
</dbReference>